<dbReference type="InterPro" id="IPR001663">
    <property type="entry name" value="Rng_hydr_dOase-A"/>
</dbReference>
<evidence type="ECO:0000256" key="3">
    <source>
        <dbReference type="ARBA" id="ARBA00022723"/>
    </source>
</evidence>
<dbReference type="CDD" id="cd08881">
    <property type="entry name" value="RHO_alpha_C_NDO-like"/>
    <property type="match status" value="1"/>
</dbReference>
<dbReference type="CDD" id="cd03535">
    <property type="entry name" value="Rieske_RO_Alpha_NDO"/>
    <property type="match status" value="1"/>
</dbReference>
<feature type="domain" description="Rieske" evidence="10">
    <location>
        <begin position="40"/>
        <end position="153"/>
    </location>
</feature>
<dbReference type="Pfam" id="PF00848">
    <property type="entry name" value="Ring_hydroxyl_A"/>
    <property type="match status" value="1"/>
</dbReference>
<keyword evidence="12" id="KW-1185">Reference proteome</keyword>
<dbReference type="RefSeq" id="WP_228164524.1">
    <property type="nucleotide sequence ID" value="NZ_JACHMD010000001.1"/>
</dbReference>
<name>A0A7W7BMY9_9MICO</name>
<dbReference type="GO" id="GO:0016705">
    <property type="term" value="F:oxidoreductase activity, acting on paired donors, with incorporation or reduction of molecular oxygen"/>
    <property type="evidence" value="ECO:0007669"/>
    <property type="project" value="UniProtKB-ARBA"/>
</dbReference>
<evidence type="ECO:0000256" key="1">
    <source>
        <dbReference type="ARBA" id="ARBA00008751"/>
    </source>
</evidence>
<dbReference type="Pfam" id="PF00355">
    <property type="entry name" value="Rieske"/>
    <property type="match status" value="1"/>
</dbReference>
<dbReference type="Proteomes" id="UP000573729">
    <property type="component" value="Unassembled WGS sequence"/>
</dbReference>
<dbReference type="PROSITE" id="PS00570">
    <property type="entry name" value="RING_HYDROXYL_ALPHA"/>
    <property type="match status" value="1"/>
</dbReference>
<gene>
    <name evidence="11" type="ORF">BKA24_000333</name>
</gene>
<dbReference type="InterPro" id="IPR017941">
    <property type="entry name" value="Rieske_2Fe-2S"/>
</dbReference>
<keyword evidence="5 11" id="KW-0223">Dioxygenase</keyword>
<dbReference type="PANTHER" id="PTHR43756:SF1">
    <property type="entry name" value="3-PHENYLPROPIONATE_CINNAMIC ACID DIOXYGENASE SUBUNIT ALPHA"/>
    <property type="match status" value="1"/>
</dbReference>
<dbReference type="Gene3D" id="2.102.10.10">
    <property type="entry name" value="Rieske [2Fe-2S] iron-sulphur domain"/>
    <property type="match status" value="1"/>
</dbReference>
<reference evidence="11 12" key="1">
    <citation type="submission" date="2020-08" db="EMBL/GenBank/DDBJ databases">
        <title>Sequencing the genomes of 1000 actinobacteria strains.</title>
        <authorList>
            <person name="Klenk H.-P."/>
        </authorList>
    </citation>
    <scope>NUCLEOTIDE SEQUENCE [LARGE SCALE GENOMIC DNA]</scope>
    <source>
        <strain evidence="11 12">DSM 24947</strain>
    </source>
</reference>
<keyword evidence="4" id="KW-0058">Aromatic hydrocarbons catabolism</keyword>
<dbReference type="GO" id="GO:0005506">
    <property type="term" value="F:iron ion binding"/>
    <property type="evidence" value="ECO:0007669"/>
    <property type="project" value="InterPro"/>
</dbReference>
<proteinExistence type="inferred from homology"/>
<dbReference type="SUPFAM" id="SSF55961">
    <property type="entry name" value="Bet v1-like"/>
    <property type="match status" value="1"/>
</dbReference>
<keyword evidence="9" id="KW-0520">NAD</keyword>
<dbReference type="GO" id="GO:0051213">
    <property type="term" value="F:dioxygenase activity"/>
    <property type="evidence" value="ECO:0007669"/>
    <property type="project" value="UniProtKB-KW"/>
</dbReference>
<evidence type="ECO:0000256" key="8">
    <source>
        <dbReference type="ARBA" id="ARBA00023014"/>
    </source>
</evidence>
<dbReference type="InterPro" id="IPR015881">
    <property type="entry name" value="ARHD_Rieske_2Fe_2S"/>
</dbReference>
<keyword evidence="7" id="KW-0408">Iron</keyword>
<dbReference type="AlphaFoldDB" id="A0A7W7BMY9"/>
<dbReference type="InterPro" id="IPR036922">
    <property type="entry name" value="Rieske_2Fe-2S_sf"/>
</dbReference>
<dbReference type="InterPro" id="IPR015879">
    <property type="entry name" value="Ring_hydroxy_dOase_asu_C_dom"/>
</dbReference>
<comment type="similarity">
    <text evidence="1">Belongs to the bacterial ring-hydroxylating dioxygenase alpha subunit family.</text>
</comment>
<keyword evidence="8" id="KW-0411">Iron-sulfur</keyword>
<organism evidence="11 12">
    <name type="scientific">Microbacterium marinum</name>
    <dbReference type="NCBI Taxonomy" id="421115"/>
    <lineage>
        <taxon>Bacteria</taxon>
        <taxon>Bacillati</taxon>
        <taxon>Actinomycetota</taxon>
        <taxon>Actinomycetes</taxon>
        <taxon>Micrococcales</taxon>
        <taxon>Microbacteriaceae</taxon>
        <taxon>Microbacterium</taxon>
    </lineage>
</organism>
<accession>A0A7W7BMY9</accession>
<comment type="caution">
    <text evidence="11">The sequence shown here is derived from an EMBL/GenBank/DDBJ whole genome shotgun (WGS) entry which is preliminary data.</text>
</comment>
<dbReference type="SUPFAM" id="SSF50022">
    <property type="entry name" value="ISP domain"/>
    <property type="match status" value="1"/>
</dbReference>
<keyword evidence="2" id="KW-0001">2Fe-2S</keyword>
<evidence type="ECO:0000256" key="7">
    <source>
        <dbReference type="ARBA" id="ARBA00023004"/>
    </source>
</evidence>
<keyword evidence="6" id="KW-0560">Oxidoreductase</keyword>
<evidence type="ECO:0000256" key="5">
    <source>
        <dbReference type="ARBA" id="ARBA00022964"/>
    </source>
</evidence>
<evidence type="ECO:0000313" key="11">
    <source>
        <dbReference type="EMBL" id="MBB4665624.1"/>
    </source>
</evidence>
<evidence type="ECO:0000256" key="4">
    <source>
        <dbReference type="ARBA" id="ARBA00022797"/>
    </source>
</evidence>
<evidence type="ECO:0000313" key="12">
    <source>
        <dbReference type="Proteomes" id="UP000573729"/>
    </source>
</evidence>
<dbReference type="Gene3D" id="3.90.380.10">
    <property type="entry name" value="Naphthalene 1,2-dioxygenase Alpha Subunit, Chain A, domain 1"/>
    <property type="match status" value="1"/>
</dbReference>
<dbReference type="PRINTS" id="PR00090">
    <property type="entry name" value="RNGDIOXGNASE"/>
</dbReference>
<dbReference type="PROSITE" id="PS51296">
    <property type="entry name" value="RIESKE"/>
    <property type="match status" value="1"/>
</dbReference>
<sequence>MSTSSMTIYDEIRRGMIPAYIYNDAEIFARERKNLFSRAWLFVGHESEIPQAGDYVVRRILDDSFIIVRDEKGEIRAHFNMCLHRGMQVCRAEMGNASHFRCPYHGWSYRNDGRIVGLPFHEEAYGGEAGFSRKGARLLPAPNLGMYNGLIFISMDPDAPSLEDYIGDFKFYLDYYTRQSPSGIELRGPQRWRVKANWKIGAENFAGDMYHTPQTHTSVVEIGLFREPKAEKRKDGNTYWAGNGGGTTYKLPPGTLEERLRYVGYPDEMVERMKATWSQEQLDVIGRDGFMISAASLFPNMSFVHNWPKVEEGSDEDVLPFISIRTWLPISEDETEVYSWFAVDAEAPEEFKALSYKAYLMCFGSTGMFEQDDVENWVSLTNTAKGSMARRLLLNSRMGILKDGSPVVEPLGPDQFAGPGVAHVGYGEYNQRHLLHRWADYLESEYEGVDFRALSIGGEPPLDVEPRPAGITNNGQKVVR</sequence>
<dbReference type="EMBL" id="JACHMD010000001">
    <property type="protein sequence ID" value="MBB4665624.1"/>
    <property type="molecule type" value="Genomic_DNA"/>
</dbReference>
<protein>
    <submittedName>
        <fullName evidence="11">Phenylpropionate dioxygenase-like ring-hydroxylating dioxygenase large terminal subunit</fullName>
    </submittedName>
</protein>
<evidence type="ECO:0000256" key="9">
    <source>
        <dbReference type="ARBA" id="ARBA00023027"/>
    </source>
</evidence>
<dbReference type="PANTHER" id="PTHR43756">
    <property type="entry name" value="CHOLINE MONOOXYGENASE, CHLOROPLASTIC"/>
    <property type="match status" value="1"/>
</dbReference>
<evidence type="ECO:0000259" key="10">
    <source>
        <dbReference type="PROSITE" id="PS51296"/>
    </source>
</evidence>
<dbReference type="GO" id="GO:0004497">
    <property type="term" value="F:monooxygenase activity"/>
    <property type="evidence" value="ECO:0007669"/>
    <property type="project" value="UniProtKB-ARBA"/>
</dbReference>
<dbReference type="GO" id="GO:0051537">
    <property type="term" value="F:2 iron, 2 sulfur cluster binding"/>
    <property type="evidence" value="ECO:0007669"/>
    <property type="project" value="UniProtKB-KW"/>
</dbReference>
<dbReference type="InterPro" id="IPR043257">
    <property type="entry name" value="Rieske_N"/>
</dbReference>
<dbReference type="InterPro" id="IPR043266">
    <property type="entry name" value="RHO_NdoB-like_C"/>
</dbReference>
<keyword evidence="3" id="KW-0479">Metal-binding</keyword>
<evidence type="ECO:0000256" key="2">
    <source>
        <dbReference type="ARBA" id="ARBA00022714"/>
    </source>
</evidence>
<evidence type="ECO:0000256" key="6">
    <source>
        <dbReference type="ARBA" id="ARBA00023002"/>
    </source>
</evidence>